<name>A0A1H6MK34_9BACT</name>
<feature type="region of interest" description="Disordered" evidence="1">
    <location>
        <begin position="143"/>
        <end position="205"/>
    </location>
</feature>
<feature type="compositionally biased region" description="Low complexity" evidence="1">
    <location>
        <begin position="195"/>
        <end position="205"/>
    </location>
</feature>
<dbReference type="RefSeq" id="WP_067777594.1">
    <property type="nucleotide sequence ID" value="NZ_LIGX01000040.1"/>
</dbReference>
<evidence type="ECO:0000313" key="3">
    <source>
        <dbReference type="Proteomes" id="UP000176204"/>
    </source>
</evidence>
<feature type="compositionally biased region" description="Basic and acidic residues" evidence="1">
    <location>
        <begin position="108"/>
        <end position="119"/>
    </location>
</feature>
<keyword evidence="3" id="KW-1185">Reference proteome</keyword>
<evidence type="ECO:0000313" key="2">
    <source>
        <dbReference type="EMBL" id="SEH99563.1"/>
    </source>
</evidence>
<organism evidence="2 3">
    <name type="scientific">Akkermansia glycaniphila</name>
    <dbReference type="NCBI Taxonomy" id="1679444"/>
    <lineage>
        <taxon>Bacteria</taxon>
        <taxon>Pseudomonadati</taxon>
        <taxon>Verrucomicrobiota</taxon>
        <taxon>Verrucomicrobiia</taxon>
        <taxon>Verrucomicrobiales</taxon>
        <taxon>Akkermansiaceae</taxon>
        <taxon>Akkermansia</taxon>
    </lineage>
</organism>
<dbReference type="AlphaFoldDB" id="A0A1H6MK34"/>
<proteinExistence type="predicted"/>
<gene>
    <name evidence="2" type="ORF">PYTT_2407</name>
</gene>
<dbReference type="KEGG" id="agl:PYTT_2407"/>
<evidence type="ECO:0000256" key="1">
    <source>
        <dbReference type="SAM" id="MobiDB-lite"/>
    </source>
</evidence>
<dbReference type="OrthoDB" id="6630498at2"/>
<sequence length="363" mass="39654">MAIQKKCSLRWIKYVGGLTDNAKVRMMARKLEVDRWKLAGHFMQWMDWMDLNSRFGEIIITEGEVDEVAALPGFCAAMMSVGWIQTDLYGVLEMPEFCEHNGTSAKLRAEGAQRQEKSRSNRSAKNQGDEACLDGVTNFCDQRRGEETLPPSIPPGFSGKGGARRPPAAPGEAPAPAGCCSGRLRGAAGTEPDGSPSATAASPSYADVSHRFDAGGEADAGASLPPPPVSAQVASPLVAYASPGAAGGEVGGMEAPYGFEQFVFDVRSVRPVWSVPDCGSAVGRLSRAERRAAEEAWRAVGPEFYQYRLMVEQFMASRMPQDEKGGRYFRPDSLKSMFREIRGVLVQAERWWKENQKYKKFHG</sequence>
<dbReference type="Proteomes" id="UP000176204">
    <property type="component" value="Chromosome I"/>
</dbReference>
<reference evidence="3" key="1">
    <citation type="submission" date="2016-09" db="EMBL/GenBank/DDBJ databases">
        <authorList>
            <person name="Koehorst J."/>
        </authorList>
    </citation>
    <scope>NUCLEOTIDE SEQUENCE [LARGE SCALE GENOMIC DNA]</scope>
</reference>
<protein>
    <submittedName>
        <fullName evidence="2">Uncharacterized protein</fullName>
    </submittedName>
</protein>
<feature type="region of interest" description="Disordered" evidence="1">
    <location>
        <begin position="108"/>
        <end position="129"/>
    </location>
</feature>
<accession>A0A1H6MK34</accession>
<feature type="compositionally biased region" description="Low complexity" evidence="1">
    <location>
        <begin position="164"/>
        <end position="178"/>
    </location>
</feature>
<dbReference type="STRING" id="1679444.PYTT_2407"/>
<dbReference type="EMBL" id="LT629973">
    <property type="protein sequence ID" value="SEH99563.1"/>
    <property type="molecule type" value="Genomic_DNA"/>
</dbReference>